<keyword evidence="7" id="KW-1185">Reference proteome</keyword>
<dbReference type="InterPro" id="IPR002653">
    <property type="entry name" value="Znf_A20"/>
</dbReference>
<dbReference type="PROSITE" id="PS51036">
    <property type="entry name" value="ZF_A20"/>
    <property type="match status" value="1"/>
</dbReference>
<accession>A0A2G2V9G4</accession>
<evidence type="ECO:0000256" key="2">
    <source>
        <dbReference type="ARBA" id="ARBA00022723"/>
    </source>
</evidence>
<dbReference type="GO" id="GO:0008270">
    <property type="term" value="F:zinc ion binding"/>
    <property type="evidence" value="ECO:0007669"/>
    <property type="project" value="UniProtKB-KW"/>
</dbReference>
<dbReference type="Pfam" id="PF01754">
    <property type="entry name" value="zf-A20"/>
    <property type="match status" value="1"/>
</dbReference>
<protein>
    <submittedName>
        <fullName evidence="6">Zinc finger A20 and AN1 domain-containing stress-associated protein 8</fullName>
    </submittedName>
</protein>
<gene>
    <name evidence="6" type="ORF">CQW23_30775</name>
</gene>
<comment type="function">
    <text evidence="1">May be involved in environmental stress response.</text>
</comment>
<keyword evidence="4" id="KW-0862">Zinc</keyword>
<reference evidence="6 7" key="1">
    <citation type="journal article" date="2017" name="Genome Biol.">
        <title>New reference genome sequences of hot pepper reveal the massive evolution of plant disease-resistance genes by retroduplication.</title>
        <authorList>
            <person name="Kim S."/>
            <person name="Park J."/>
            <person name="Yeom S.I."/>
            <person name="Kim Y.M."/>
            <person name="Seo E."/>
            <person name="Kim K.T."/>
            <person name="Kim M.S."/>
            <person name="Lee J.M."/>
            <person name="Cheong K."/>
            <person name="Shin H.S."/>
            <person name="Kim S.B."/>
            <person name="Han K."/>
            <person name="Lee J."/>
            <person name="Park M."/>
            <person name="Lee H.A."/>
            <person name="Lee H.Y."/>
            <person name="Lee Y."/>
            <person name="Oh S."/>
            <person name="Lee J.H."/>
            <person name="Choi E."/>
            <person name="Choi E."/>
            <person name="Lee S.E."/>
            <person name="Jeon J."/>
            <person name="Kim H."/>
            <person name="Choi G."/>
            <person name="Song H."/>
            <person name="Lee J."/>
            <person name="Lee S.C."/>
            <person name="Kwon J.K."/>
            <person name="Lee H.Y."/>
            <person name="Koo N."/>
            <person name="Hong Y."/>
            <person name="Kim R.W."/>
            <person name="Kang W.H."/>
            <person name="Huh J.H."/>
            <person name="Kang B.C."/>
            <person name="Yang T.J."/>
            <person name="Lee Y.H."/>
            <person name="Bennetzen J.L."/>
            <person name="Choi D."/>
        </authorList>
    </citation>
    <scope>NUCLEOTIDE SEQUENCE [LARGE SCALE GENOMIC DNA]</scope>
    <source>
        <strain evidence="7">cv. PBC81</strain>
    </source>
</reference>
<comment type="caution">
    <text evidence="6">The sequence shown here is derived from an EMBL/GenBank/DDBJ whole genome shotgun (WGS) entry which is preliminary data.</text>
</comment>
<dbReference type="OrthoDB" id="428577at2759"/>
<evidence type="ECO:0000256" key="3">
    <source>
        <dbReference type="ARBA" id="ARBA00022771"/>
    </source>
</evidence>
<proteinExistence type="predicted"/>
<dbReference type="GO" id="GO:0003677">
    <property type="term" value="F:DNA binding"/>
    <property type="evidence" value="ECO:0007669"/>
    <property type="project" value="InterPro"/>
</dbReference>
<evidence type="ECO:0000256" key="4">
    <source>
        <dbReference type="ARBA" id="ARBA00022833"/>
    </source>
</evidence>
<dbReference type="SUPFAM" id="SSF57716">
    <property type="entry name" value="Glucocorticoid receptor-like (DNA-binding domain)"/>
    <property type="match status" value="1"/>
</dbReference>
<dbReference type="Gene3D" id="1.20.5.4770">
    <property type="match status" value="1"/>
</dbReference>
<organism evidence="6 7">
    <name type="scientific">Capsicum baccatum</name>
    <name type="common">Peruvian pepper</name>
    <dbReference type="NCBI Taxonomy" id="33114"/>
    <lineage>
        <taxon>Eukaryota</taxon>
        <taxon>Viridiplantae</taxon>
        <taxon>Streptophyta</taxon>
        <taxon>Embryophyta</taxon>
        <taxon>Tracheophyta</taxon>
        <taxon>Spermatophyta</taxon>
        <taxon>Magnoliopsida</taxon>
        <taxon>eudicotyledons</taxon>
        <taxon>Gunneridae</taxon>
        <taxon>Pentapetalae</taxon>
        <taxon>asterids</taxon>
        <taxon>lamiids</taxon>
        <taxon>Solanales</taxon>
        <taxon>Solanaceae</taxon>
        <taxon>Solanoideae</taxon>
        <taxon>Capsiceae</taxon>
        <taxon>Capsicum</taxon>
    </lineage>
</organism>
<evidence type="ECO:0000256" key="1">
    <source>
        <dbReference type="ARBA" id="ARBA00003732"/>
    </source>
</evidence>
<evidence type="ECO:0000259" key="5">
    <source>
        <dbReference type="PROSITE" id="PS51036"/>
    </source>
</evidence>
<dbReference type="STRING" id="33114.A0A2G2V9G4"/>
<name>A0A2G2V9G4_CAPBA</name>
<sequence length="85" mass="9098">MESSKETGCRAPEDPVFCINNCDLFGSAATINMCSKCQKDMILLKQEYTRLAVASSKDVVYRSSSSDELELALAGPAVASADLDS</sequence>
<dbReference type="AlphaFoldDB" id="A0A2G2V9G4"/>
<dbReference type="EMBL" id="MLFT02000095">
    <property type="protein sequence ID" value="PHT29617.1"/>
    <property type="molecule type" value="Genomic_DNA"/>
</dbReference>
<reference evidence="7" key="2">
    <citation type="journal article" date="2017" name="J. Anim. Genet.">
        <title>Multiple reference genome sequences of hot pepper reveal the massive evolution of plant disease resistance genes by retroduplication.</title>
        <authorList>
            <person name="Kim S."/>
            <person name="Park J."/>
            <person name="Yeom S.-I."/>
            <person name="Kim Y.-M."/>
            <person name="Seo E."/>
            <person name="Kim K.-T."/>
            <person name="Kim M.-S."/>
            <person name="Lee J.M."/>
            <person name="Cheong K."/>
            <person name="Shin H.-S."/>
            <person name="Kim S.-B."/>
            <person name="Han K."/>
            <person name="Lee J."/>
            <person name="Park M."/>
            <person name="Lee H.-A."/>
            <person name="Lee H.-Y."/>
            <person name="Lee Y."/>
            <person name="Oh S."/>
            <person name="Lee J.H."/>
            <person name="Choi E."/>
            <person name="Choi E."/>
            <person name="Lee S.E."/>
            <person name="Jeon J."/>
            <person name="Kim H."/>
            <person name="Choi G."/>
            <person name="Song H."/>
            <person name="Lee J."/>
            <person name="Lee S.-C."/>
            <person name="Kwon J.-K."/>
            <person name="Lee H.-Y."/>
            <person name="Koo N."/>
            <person name="Hong Y."/>
            <person name="Kim R.W."/>
            <person name="Kang W.-H."/>
            <person name="Huh J.H."/>
            <person name="Kang B.-C."/>
            <person name="Yang T.-J."/>
            <person name="Lee Y.-H."/>
            <person name="Bennetzen J.L."/>
            <person name="Choi D."/>
        </authorList>
    </citation>
    <scope>NUCLEOTIDE SEQUENCE [LARGE SCALE GENOMIC DNA]</scope>
    <source>
        <strain evidence="7">cv. PBC81</strain>
    </source>
</reference>
<evidence type="ECO:0000313" key="7">
    <source>
        <dbReference type="Proteomes" id="UP000224567"/>
    </source>
</evidence>
<keyword evidence="3" id="KW-0863">Zinc-finger</keyword>
<feature type="domain" description="A20-type" evidence="5">
    <location>
        <begin position="12"/>
        <end position="46"/>
    </location>
</feature>
<dbReference type="Proteomes" id="UP000224567">
    <property type="component" value="Unassembled WGS sequence"/>
</dbReference>
<evidence type="ECO:0000313" key="6">
    <source>
        <dbReference type="EMBL" id="PHT29617.1"/>
    </source>
</evidence>
<keyword evidence="2" id="KW-0479">Metal-binding</keyword>